<reference evidence="5" key="1">
    <citation type="submission" date="2020-05" db="EMBL/GenBank/DDBJ databases">
        <authorList>
            <person name="Li X."/>
            <person name="Yuan S."/>
            <person name="Sun Z."/>
            <person name="Lei I."/>
            <person name="Zou J."/>
            <person name="Gao Q."/>
        </authorList>
    </citation>
    <scope>NUCLEOTIDE SEQUENCE</scope>
</reference>
<dbReference type="PANTHER" id="PTHR11022">
    <property type="entry name" value="PEPTIDOGLYCAN RECOGNITION PROTEIN"/>
    <property type="match status" value="1"/>
</dbReference>
<evidence type="ECO:0000313" key="5">
    <source>
        <dbReference type="EMBL" id="QQR13802.1"/>
    </source>
</evidence>
<dbReference type="SUPFAM" id="SSF55846">
    <property type="entry name" value="N-acetylmuramoyl-L-alanine amidase-like"/>
    <property type="match status" value="1"/>
</dbReference>
<sequence length="482" mass="53304">MTLFGLSFFVLASSYFFAVYSRPAGLHLRNMDSFIRAVQQVEDSNAGLPPLALVRALRRTAGHDDAMTIHFLGSSYNLSDAEVLETAILNASSFSFFDKAIHHIVTDDGAERGVVLVPDGSTVALAPLLLGIELGLKAKMEGAPAGGIFPLTLGRTLGLSFLSLQDFPPSYRLGPNGCWDNMDHPKVFKLSRPATLATDAVINGGMDGAILGINLSKLSAPEQPQALSEILKGYYGFNLHEGQGLDAVTSHVSPRRREISRSILEPLDLHNQVMDTLALVWRLEKTEWIALDTGVGKAVKDGLQAFVHKYWDCPQIIPRCQWGAKAYRGTPIPLSKPLQFLYVHHTYEPSSPCLSFPDCSRNMRAMQRFHQEDRGWSDIGYSFVVGSDGYVYEGRGWNHLGRHTRGHNDIGYGVSIIGNYTATLPSRHAMDLLRHRLARCAVDGGRLTANFTIHGHRQVVNYTTCPGDALFSEIRSWEHFRE</sequence>
<dbReference type="CDD" id="cd06583">
    <property type="entry name" value="PGRP"/>
    <property type="match status" value="1"/>
</dbReference>
<evidence type="ECO:0000256" key="1">
    <source>
        <dbReference type="ARBA" id="ARBA00007553"/>
    </source>
</evidence>
<evidence type="ECO:0000256" key="2">
    <source>
        <dbReference type="ARBA" id="ARBA00022859"/>
    </source>
</evidence>
<dbReference type="GO" id="GO:0002376">
    <property type="term" value="P:immune system process"/>
    <property type="evidence" value="ECO:0007669"/>
    <property type="project" value="UniProtKB-KW"/>
</dbReference>
<proteinExistence type="evidence at transcript level"/>
<feature type="domain" description="Peptidoglycan recognition protein family" evidence="4">
    <location>
        <begin position="314"/>
        <end position="460"/>
    </location>
</feature>
<dbReference type="SMART" id="SM00701">
    <property type="entry name" value="PGRP"/>
    <property type="match status" value="1"/>
</dbReference>
<dbReference type="EMBL" id="MT500560">
    <property type="protein sequence ID" value="QQR13802.1"/>
    <property type="molecule type" value="mRNA"/>
</dbReference>
<dbReference type="SMART" id="SM00644">
    <property type="entry name" value="Ami_2"/>
    <property type="match status" value="1"/>
</dbReference>
<comment type="similarity">
    <text evidence="1">Belongs to the N-acetylmuramoyl-L-alanine amidase 2 family.</text>
</comment>
<evidence type="ECO:0000259" key="4">
    <source>
        <dbReference type="SMART" id="SM00701"/>
    </source>
</evidence>
<dbReference type="Pfam" id="PF01510">
    <property type="entry name" value="Amidase_2"/>
    <property type="match status" value="1"/>
</dbReference>
<organism evidence="5">
    <name type="scientific">Lateolabrax maculatus</name>
    <name type="common">Spotted sea bass</name>
    <dbReference type="NCBI Taxonomy" id="315492"/>
    <lineage>
        <taxon>Eukaryota</taxon>
        <taxon>Metazoa</taxon>
        <taxon>Chordata</taxon>
        <taxon>Craniata</taxon>
        <taxon>Vertebrata</taxon>
        <taxon>Euteleostomi</taxon>
        <taxon>Actinopterygii</taxon>
        <taxon>Neopterygii</taxon>
        <taxon>Teleostei</taxon>
        <taxon>Neoteleostei</taxon>
        <taxon>Acanthomorphata</taxon>
        <taxon>Eupercaria</taxon>
        <taxon>Acropomatiformes</taxon>
        <taxon>Lateolabracidae</taxon>
        <taxon>Lateolabrax</taxon>
    </lineage>
</organism>
<dbReference type="InterPro" id="IPR015510">
    <property type="entry name" value="PGRP"/>
</dbReference>
<dbReference type="FunFam" id="3.40.80.10:FF:000001">
    <property type="entry name" value="Peptidoglycan recognition protein 1"/>
    <property type="match status" value="1"/>
</dbReference>
<dbReference type="InterPro" id="IPR002502">
    <property type="entry name" value="Amidase_domain"/>
</dbReference>
<keyword evidence="2" id="KW-0391">Immunity</keyword>
<name>A0A7T8WJJ9_LATMC</name>
<dbReference type="InterPro" id="IPR006619">
    <property type="entry name" value="PGRP_domain_met/bac"/>
</dbReference>
<dbReference type="Gene3D" id="3.40.80.10">
    <property type="entry name" value="Peptidoglycan recognition protein-like"/>
    <property type="match status" value="1"/>
</dbReference>
<dbReference type="GO" id="GO:0009253">
    <property type="term" value="P:peptidoglycan catabolic process"/>
    <property type="evidence" value="ECO:0007669"/>
    <property type="project" value="InterPro"/>
</dbReference>
<dbReference type="AlphaFoldDB" id="A0A7T8WJJ9"/>
<dbReference type="PANTHER" id="PTHR11022:SF66">
    <property type="entry name" value="N-ACETYLMURAMOYL-L-ALANINE AMIDASE"/>
    <property type="match status" value="1"/>
</dbReference>
<evidence type="ECO:0000259" key="3">
    <source>
        <dbReference type="SMART" id="SM00644"/>
    </source>
</evidence>
<feature type="domain" description="N-acetylmuramoyl-L-alanine amidase" evidence="3">
    <location>
        <begin position="326"/>
        <end position="467"/>
    </location>
</feature>
<dbReference type="GO" id="GO:0008270">
    <property type="term" value="F:zinc ion binding"/>
    <property type="evidence" value="ECO:0007669"/>
    <property type="project" value="InterPro"/>
</dbReference>
<protein>
    <submittedName>
        <fullName evidence="5">Peptidoglycan recognition protein L2</fullName>
    </submittedName>
</protein>
<dbReference type="InterPro" id="IPR036505">
    <property type="entry name" value="Amidase/PGRP_sf"/>
</dbReference>
<accession>A0A7T8WJJ9</accession>
<dbReference type="GO" id="GO:0008745">
    <property type="term" value="F:N-acetylmuramoyl-L-alanine amidase activity"/>
    <property type="evidence" value="ECO:0007669"/>
    <property type="project" value="InterPro"/>
</dbReference>